<dbReference type="Proteomes" id="UP000007151">
    <property type="component" value="Unassembled WGS sequence"/>
</dbReference>
<name>A0A212F668_DANPL</name>
<evidence type="ECO:0000313" key="3">
    <source>
        <dbReference type="Proteomes" id="UP000007151"/>
    </source>
</evidence>
<sequence length="130" mass="13877">MSVSGRDTDYTTVIRSSVIGTLMGVRTGMAWRVLGLASATPTRASHRERSPGPEPPRTPSELTRALRAARTIAQLVSLDAPPVTSGITTRKHITAERSELEGLRVQGVLSYIVTGHATTGDTADIRSHVC</sequence>
<proteinExistence type="predicted"/>
<evidence type="ECO:0000313" key="2">
    <source>
        <dbReference type="EMBL" id="OWR49231.1"/>
    </source>
</evidence>
<gene>
    <name evidence="2" type="ORF">KGM_209450</name>
</gene>
<organism evidence="2 3">
    <name type="scientific">Danaus plexippus plexippus</name>
    <dbReference type="NCBI Taxonomy" id="278856"/>
    <lineage>
        <taxon>Eukaryota</taxon>
        <taxon>Metazoa</taxon>
        <taxon>Ecdysozoa</taxon>
        <taxon>Arthropoda</taxon>
        <taxon>Hexapoda</taxon>
        <taxon>Insecta</taxon>
        <taxon>Pterygota</taxon>
        <taxon>Neoptera</taxon>
        <taxon>Endopterygota</taxon>
        <taxon>Lepidoptera</taxon>
        <taxon>Glossata</taxon>
        <taxon>Ditrysia</taxon>
        <taxon>Papilionoidea</taxon>
        <taxon>Nymphalidae</taxon>
        <taxon>Danainae</taxon>
        <taxon>Danaini</taxon>
        <taxon>Danaina</taxon>
        <taxon>Danaus</taxon>
        <taxon>Danaus</taxon>
    </lineage>
</organism>
<keyword evidence="3" id="KW-1185">Reference proteome</keyword>
<reference evidence="2 3" key="1">
    <citation type="journal article" date="2011" name="Cell">
        <title>The monarch butterfly genome yields insights into long-distance migration.</title>
        <authorList>
            <person name="Zhan S."/>
            <person name="Merlin C."/>
            <person name="Boore J.L."/>
            <person name="Reppert S.M."/>
        </authorList>
    </citation>
    <scope>NUCLEOTIDE SEQUENCE [LARGE SCALE GENOMIC DNA]</scope>
    <source>
        <strain evidence="2">F-2</strain>
    </source>
</reference>
<dbReference type="InParanoid" id="A0A212F668"/>
<dbReference type="AlphaFoldDB" id="A0A212F668"/>
<dbReference type="KEGG" id="dpl:KGM_209450"/>
<evidence type="ECO:0000256" key="1">
    <source>
        <dbReference type="SAM" id="MobiDB-lite"/>
    </source>
</evidence>
<feature type="region of interest" description="Disordered" evidence="1">
    <location>
        <begin position="38"/>
        <end position="60"/>
    </location>
</feature>
<accession>A0A212F668</accession>
<protein>
    <submittedName>
        <fullName evidence="2">Uncharacterized protein</fullName>
    </submittedName>
</protein>
<dbReference type="EMBL" id="AGBW02010072">
    <property type="protein sequence ID" value="OWR49231.1"/>
    <property type="molecule type" value="Genomic_DNA"/>
</dbReference>
<comment type="caution">
    <text evidence="2">The sequence shown here is derived from an EMBL/GenBank/DDBJ whole genome shotgun (WGS) entry which is preliminary data.</text>
</comment>